<keyword evidence="2" id="KW-1185">Reference proteome</keyword>
<protein>
    <recommendedName>
        <fullName evidence="3">Head-to-tail stopper</fullName>
    </recommendedName>
</protein>
<evidence type="ECO:0000313" key="2">
    <source>
        <dbReference type="Proteomes" id="UP001432062"/>
    </source>
</evidence>
<proteinExistence type="predicted"/>
<evidence type="ECO:0008006" key="3">
    <source>
        <dbReference type="Google" id="ProtNLM"/>
    </source>
</evidence>
<evidence type="ECO:0000313" key="1">
    <source>
        <dbReference type="EMBL" id="WUV42788.1"/>
    </source>
</evidence>
<organism evidence="1 2">
    <name type="scientific">Nocardia vinacea</name>
    <dbReference type="NCBI Taxonomy" id="96468"/>
    <lineage>
        <taxon>Bacteria</taxon>
        <taxon>Bacillati</taxon>
        <taxon>Actinomycetota</taxon>
        <taxon>Actinomycetes</taxon>
        <taxon>Mycobacteriales</taxon>
        <taxon>Nocardiaceae</taxon>
        <taxon>Nocardia</taxon>
    </lineage>
</organism>
<dbReference type="EMBL" id="CP109441">
    <property type="protein sequence ID" value="WUV42788.1"/>
    <property type="molecule type" value="Genomic_DNA"/>
</dbReference>
<dbReference type="Proteomes" id="UP001432062">
    <property type="component" value="Chromosome"/>
</dbReference>
<dbReference type="RefSeq" id="WP_329405406.1">
    <property type="nucleotide sequence ID" value="NZ_CP109441.1"/>
</dbReference>
<sequence length="114" mass="12702">MILPHGETLIVWRRPARDRHGDTSYVEHHEIDSVAIVYGSQDEPNPGGDPTADRPLARYELTCYCPVGSDVLANDIVEPPGGQKYHVVGRPIRPRHPRSNNSPAVIVYARRIEG</sequence>
<accession>A0ABZ1YI19</accession>
<reference evidence="1" key="1">
    <citation type="submission" date="2022-10" db="EMBL/GenBank/DDBJ databases">
        <title>The complete genomes of actinobacterial strains from the NBC collection.</title>
        <authorList>
            <person name="Joergensen T.S."/>
            <person name="Alvarez Arevalo M."/>
            <person name="Sterndorff E.B."/>
            <person name="Faurdal D."/>
            <person name="Vuksanovic O."/>
            <person name="Mourched A.-S."/>
            <person name="Charusanti P."/>
            <person name="Shaw S."/>
            <person name="Blin K."/>
            <person name="Weber T."/>
        </authorList>
    </citation>
    <scope>NUCLEOTIDE SEQUENCE</scope>
    <source>
        <strain evidence="1">NBC_01482</strain>
    </source>
</reference>
<gene>
    <name evidence="1" type="ORF">OG563_26450</name>
</gene>
<name>A0ABZ1YI19_9NOCA</name>